<keyword evidence="2" id="KW-0378">Hydrolase</keyword>
<dbReference type="InterPro" id="IPR027417">
    <property type="entry name" value="P-loop_NTPase"/>
</dbReference>
<evidence type="ECO:0000256" key="4">
    <source>
        <dbReference type="ARBA" id="ARBA00022840"/>
    </source>
</evidence>
<keyword evidence="4" id="KW-0067">ATP-binding</keyword>
<keyword evidence="3" id="KW-0347">Helicase</keyword>
<evidence type="ECO:0000259" key="5">
    <source>
        <dbReference type="Pfam" id="PF13087"/>
    </source>
</evidence>
<dbReference type="AlphaFoldDB" id="A0A8H6A3A6"/>
<reference evidence="6 7" key="1">
    <citation type="submission" date="2019-04" db="EMBL/GenBank/DDBJ databases">
        <title>Aspergillus burnettii sp. nov., novel species from soil in southeast Queensland.</title>
        <authorList>
            <person name="Gilchrist C.L.M."/>
            <person name="Pitt J.I."/>
            <person name="Lange L."/>
            <person name="Lacey H.J."/>
            <person name="Vuong D."/>
            <person name="Midgley D.J."/>
            <person name="Greenfield P."/>
            <person name="Bradbury M."/>
            <person name="Lacey E."/>
            <person name="Busk P.K."/>
            <person name="Pilgaard B."/>
            <person name="Chooi Y.H."/>
            <person name="Piggott A.M."/>
        </authorList>
    </citation>
    <scope>NUCLEOTIDE SEQUENCE [LARGE SCALE GENOMIC DNA]</scope>
    <source>
        <strain evidence="6 7">FRR 5400</strain>
    </source>
</reference>
<evidence type="ECO:0000256" key="2">
    <source>
        <dbReference type="ARBA" id="ARBA00022801"/>
    </source>
</evidence>
<gene>
    <name evidence="6" type="primary">YME2_1</name>
    <name evidence="6" type="ORF">ETB97_000745</name>
</gene>
<name>A0A8H6A3A6_PETAA</name>
<feature type="domain" description="DNA2/NAM7 helicase-like C-terminal" evidence="5">
    <location>
        <begin position="92"/>
        <end position="272"/>
    </location>
</feature>
<dbReference type="EMBL" id="SPNV01000110">
    <property type="protein sequence ID" value="KAF5861056.1"/>
    <property type="molecule type" value="Genomic_DNA"/>
</dbReference>
<evidence type="ECO:0000313" key="6">
    <source>
        <dbReference type="EMBL" id="KAF5861056.1"/>
    </source>
</evidence>
<evidence type="ECO:0000256" key="1">
    <source>
        <dbReference type="ARBA" id="ARBA00022741"/>
    </source>
</evidence>
<dbReference type="InterPro" id="IPR050534">
    <property type="entry name" value="Coronavir_polyprotein_1ab"/>
</dbReference>
<dbReference type="InterPro" id="IPR041679">
    <property type="entry name" value="DNA2/NAM7-like_C"/>
</dbReference>
<keyword evidence="7" id="KW-1185">Reference proteome</keyword>
<evidence type="ECO:0000256" key="3">
    <source>
        <dbReference type="ARBA" id="ARBA00022806"/>
    </source>
</evidence>
<keyword evidence="1" id="KW-0547">Nucleotide-binding</keyword>
<dbReference type="Pfam" id="PF13087">
    <property type="entry name" value="AAA_12"/>
    <property type="match status" value="1"/>
</dbReference>
<proteinExistence type="predicted"/>
<dbReference type="GO" id="GO:0016787">
    <property type="term" value="F:hydrolase activity"/>
    <property type="evidence" value="ECO:0007669"/>
    <property type="project" value="UniProtKB-KW"/>
</dbReference>
<dbReference type="SUPFAM" id="SSF52540">
    <property type="entry name" value="P-loop containing nucleoside triphosphate hydrolases"/>
    <property type="match status" value="1"/>
</dbReference>
<comment type="caution">
    <text evidence="6">The sequence shown here is derived from an EMBL/GenBank/DDBJ whole genome shotgun (WGS) entry which is preliminary data.</text>
</comment>
<organism evidence="6 7">
    <name type="scientific">Petromyces alliaceus</name>
    <name type="common">Aspergillus alliaceus</name>
    <dbReference type="NCBI Taxonomy" id="209559"/>
    <lineage>
        <taxon>Eukaryota</taxon>
        <taxon>Fungi</taxon>
        <taxon>Dikarya</taxon>
        <taxon>Ascomycota</taxon>
        <taxon>Pezizomycotina</taxon>
        <taxon>Eurotiomycetes</taxon>
        <taxon>Eurotiomycetidae</taxon>
        <taxon>Eurotiales</taxon>
        <taxon>Aspergillaceae</taxon>
        <taxon>Aspergillus</taxon>
        <taxon>Aspergillus subgen. Circumdati</taxon>
    </lineage>
</organism>
<dbReference type="PANTHER" id="PTHR43788">
    <property type="entry name" value="DNA2/NAM7 HELICASE FAMILY MEMBER"/>
    <property type="match status" value="1"/>
</dbReference>
<dbReference type="GO" id="GO:0043139">
    <property type="term" value="F:5'-3' DNA helicase activity"/>
    <property type="evidence" value="ECO:0007669"/>
    <property type="project" value="TreeGrafter"/>
</dbReference>
<dbReference type="PANTHER" id="PTHR43788:SF8">
    <property type="entry name" value="DNA-BINDING PROTEIN SMUBP-2"/>
    <property type="match status" value="1"/>
</dbReference>
<dbReference type="GO" id="GO:0005524">
    <property type="term" value="F:ATP binding"/>
    <property type="evidence" value="ECO:0007669"/>
    <property type="project" value="UniProtKB-KW"/>
</dbReference>
<accession>A0A8H6A3A6</accession>
<sequence>MKLVLIWTDLYISLYETHMVQSQRRDQIKMARKLLKKREYSPSNLLIPLSFRDPDLFHIPEQLRAGVRVLLVGDHKQLSPPVFMPAGEAAWSKSAFERLIDKGYHQTLLNITYRSYKDLYEPTSVAYYEGKVDTFRNQPSRDLNITSANPRTVQLKMTWALRGLSHFLHLPHIKGDTRKDPSGSLFHEREAGLGVYLAQQLLARRIGSILIMAPYRAQMARFNRLWDQKVPEVKPRPRTQTVDASQGSEAEVIIVLITRNHGAPGFLHSTKRNQCDAVSGTYCPKDAAAFFKYLDEAERLVGNDKYAVDPKRAR</sequence>
<dbReference type="Proteomes" id="UP000541154">
    <property type="component" value="Unassembled WGS sequence"/>
</dbReference>
<dbReference type="Gene3D" id="3.40.50.300">
    <property type="entry name" value="P-loop containing nucleotide triphosphate hydrolases"/>
    <property type="match status" value="2"/>
</dbReference>
<protein>
    <submittedName>
        <fullName evidence="6">Mitochondrial escape protein 2</fullName>
    </submittedName>
</protein>
<evidence type="ECO:0000313" key="7">
    <source>
        <dbReference type="Proteomes" id="UP000541154"/>
    </source>
</evidence>